<dbReference type="EMBL" id="LRGB01002731">
    <property type="protein sequence ID" value="KZS06432.1"/>
    <property type="molecule type" value="Genomic_DNA"/>
</dbReference>
<protein>
    <submittedName>
        <fullName evidence="1">Uncharacterized protein</fullName>
    </submittedName>
</protein>
<gene>
    <name evidence="1" type="ORF">APZ42_030118</name>
</gene>
<sequence length="563" mass="64082">MKEPEVENGIYSCFQSGSRFRELSANGPQGIVSYIKIFYDGLGLTNPLKAGETKNNSGMFYFTNLSLSPRYNSTLANIHLLAMCHTNDIKNKDALNQLLSKIVSELKDLGKNGIAIETNDGEKMTLYVNLGQFTADNLGMNKIFGLVESFSGDYCCILCYATREDMQTYETEEEFELRCPREYEIYISMLENLPPGQSWGERALFESDERSRSNWKNVSKSASEDLLSGSSMTATPSSGTWLMRNYEMRKNFPSSDEILKMAKSIVFYFPSAGSFNTETPWDMLYDPYTRKGSMESYMRGKSFRKLLSDKRTKRIFCRQCTTVMFPECDSYTAEEQMEAEEHMSSLVGAMVLKKKYPRLKDMTVAIKEEFFLLKKGLIETFLSNWRKAESQLIEFAKQRLIRNLAISAILKRREEAVGQFDVVEQTKCAFHVLLHAAANIQPAPKKNGSTADAWPVLFQSFHEILLPEDAATRAHTIELPGVLDNGAYFIKIDKTAVALDTKCFDKAIGYLLMYYHILDINFPPLLKFVFGFLESLFEITPSTTPSKKPKELCSFVFGFQNKQ</sequence>
<reference evidence="1 2" key="1">
    <citation type="submission" date="2016-03" db="EMBL/GenBank/DDBJ databases">
        <title>EvidentialGene: Evidence-directed Construction of Genes on Genomes.</title>
        <authorList>
            <person name="Gilbert D.G."/>
            <person name="Choi J.-H."/>
            <person name="Mockaitis K."/>
            <person name="Colbourne J."/>
            <person name="Pfrender M."/>
        </authorList>
    </citation>
    <scope>NUCLEOTIDE SEQUENCE [LARGE SCALE GENOMIC DNA]</scope>
    <source>
        <strain evidence="1 2">Xinb3</strain>
        <tissue evidence="1">Complete organism</tissue>
    </source>
</reference>
<dbReference type="OrthoDB" id="10468002at2759"/>
<comment type="caution">
    <text evidence="1">The sequence shown here is derived from an EMBL/GenBank/DDBJ whole genome shotgun (WGS) entry which is preliminary data.</text>
</comment>
<dbReference type="AlphaFoldDB" id="A0A164P1N4"/>
<name>A0A164P1N4_9CRUS</name>
<evidence type="ECO:0000313" key="2">
    <source>
        <dbReference type="Proteomes" id="UP000076858"/>
    </source>
</evidence>
<proteinExistence type="predicted"/>
<evidence type="ECO:0000313" key="1">
    <source>
        <dbReference type="EMBL" id="KZS06432.1"/>
    </source>
</evidence>
<accession>A0A164P1N4</accession>
<dbReference type="Proteomes" id="UP000076858">
    <property type="component" value="Unassembled WGS sequence"/>
</dbReference>
<keyword evidence="2" id="KW-1185">Reference proteome</keyword>
<organism evidence="1 2">
    <name type="scientific">Daphnia magna</name>
    <dbReference type="NCBI Taxonomy" id="35525"/>
    <lineage>
        <taxon>Eukaryota</taxon>
        <taxon>Metazoa</taxon>
        <taxon>Ecdysozoa</taxon>
        <taxon>Arthropoda</taxon>
        <taxon>Crustacea</taxon>
        <taxon>Branchiopoda</taxon>
        <taxon>Diplostraca</taxon>
        <taxon>Cladocera</taxon>
        <taxon>Anomopoda</taxon>
        <taxon>Daphniidae</taxon>
        <taxon>Daphnia</taxon>
    </lineage>
</organism>